<dbReference type="HAMAP" id="MF_01201">
    <property type="entry name" value="Ala_racemase"/>
    <property type="match status" value="1"/>
</dbReference>
<dbReference type="AlphaFoldDB" id="A0A6L5X341"/>
<keyword evidence="3 4" id="KW-0413">Isomerase</keyword>
<dbReference type="EC" id="5.1.1.1" evidence="4"/>
<evidence type="ECO:0000256" key="1">
    <source>
        <dbReference type="ARBA" id="ARBA00001933"/>
    </source>
</evidence>
<dbReference type="InterPro" id="IPR029066">
    <property type="entry name" value="PLP-binding_barrel"/>
</dbReference>
<evidence type="ECO:0000256" key="2">
    <source>
        <dbReference type="ARBA" id="ARBA00022898"/>
    </source>
</evidence>
<dbReference type="SUPFAM" id="SSF50621">
    <property type="entry name" value="Alanine racemase C-terminal domain-like"/>
    <property type="match status" value="1"/>
</dbReference>
<dbReference type="FunFam" id="3.20.20.10:FF:000002">
    <property type="entry name" value="Alanine racemase"/>
    <property type="match status" value="1"/>
</dbReference>
<comment type="pathway">
    <text evidence="4">Amino-acid biosynthesis; D-alanine biosynthesis; D-alanine from L-alanine: step 1/1.</text>
</comment>
<dbReference type="Gene3D" id="2.40.37.10">
    <property type="entry name" value="Lyase, Ornithine Decarboxylase, Chain A, domain 1"/>
    <property type="match status" value="1"/>
</dbReference>
<dbReference type="GO" id="GO:0009252">
    <property type="term" value="P:peptidoglycan biosynthetic process"/>
    <property type="evidence" value="ECO:0007669"/>
    <property type="project" value="TreeGrafter"/>
</dbReference>
<dbReference type="InterPro" id="IPR000821">
    <property type="entry name" value="Ala_racemase"/>
</dbReference>
<organism evidence="8 9">
    <name type="scientific">Porcincola intestinalis</name>
    <dbReference type="NCBI Taxonomy" id="2606632"/>
    <lineage>
        <taxon>Bacteria</taxon>
        <taxon>Bacillati</taxon>
        <taxon>Bacillota</taxon>
        <taxon>Clostridia</taxon>
        <taxon>Lachnospirales</taxon>
        <taxon>Lachnospiraceae</taxon>
        <taxon>Porcincola</taxon>
    </lineage>
</organism>
<sequence>METEQGAYPRVKAEIDLGAIRDNFTAMRSRLRDDTRMIAVVKTDAYGHGAVRIAEMMEPETYIWGFAVATTEEAVELRRAGIRKPILCLGFVFPQDYDLLVRLQIRPATFKLSMARQLSEAASRAGMTLPVHLAVDTGMGRIGFQVCEGDADEAAEIAKLPNLKVEGLFTHFARADERDKGYTQEQFRKYCRFEQMLEERGVSIPLRHAANSASIMELPGTHLDAVRAGITIYGIYPSDEVDRNLMPMKPAMSLISHICYIKKVPAGTSISYGGTFVTERESRIATIPVGYGDGYPRSLSNKGSVLIRGRRAPIVGRVCMDQFMVDVTEIEAEEFDRVTLLGQDGKDAVTADELGRLSGRFPYELVCDISKRVPRVYVNA</sequence>
<comment type="catalytic activity">
    <reaction evidence="4">
        <text>L-alanine = D-alanine</text>
        <dbReference type="Rhea" id="RHEA:20249"/>
        <dbReference type="ChEBI" id="CHEBI:57416"/>
        <dbReference type="ChEBI" id="CHEBI:57972"/>
        <dbReference type="EC" id="5.1.1.1"/>
    </reaction>
</comment>
<feature type="active site" description="Proton acceptor; specific for D-alanine" evidence="4">
    <location>
        <position position="42"/>
    </location>
</feature>
<dbReference type="Gene3D" id="3.20.20.10">
    <property type="entry name" value="Alanine racemase"/>
    <property type="match status" value="1"/>
</dbReference>
<evidence type="ECO:0000313" key="9">
    <source>
        <dbReference type="Proteomes" id="UP000481852"/>
    </source>
</evidence>
<evidence type="ECO:0000313" key="8">
    <source>
        <dbReference type="EMBL" id="MSS14751.1"/>
    </source>
</evidence>
<dbReference type="InterPro" id="IPR011079">
    <property type="entry name" value="Ala_racemase_C"/>
</dbReference>
<evidence type="ECO:0000256" key="6">
    <source>
        <dbReference type="PIRSR" id="PIRSR600821-52"/>
    </source>
</evidence>
<dbReference type="GO" id="GO:0008784">
    <property type="term" value="F:alanine racemase activity"/>
    <property type="evidence" value="ECO:0007669"/>
    <property type="project" value="UniProtKB-UniRule"/>
</dbReference>
<dbReference type="NCBIfam" id="TIGR00492">
    <property type="entry name" value="alr"/>
    <property type="match status" value="1"/>
</dbReference>
<dbReference type="Pfam" id="PF00842">
    <property type="entry name" value="Ala_racemase_C"/>
    <property type="match status" value="1"/>
</dbReference>
<name>A0A6L5X341_9FIRM</name>
<dbReference type="PANTHER" id="PTHR30511">
    <property type="entry name" value="ALANINE RACEMASE"/>
    <property type="match status" value="1"/>
</dbReference>
<evidence type="ECO:0000259" key="7">
    <source>
        <dbReference type="SMART" id="SM01005"/>
    </source>
</evidence>
<feature type="domain" description="Alanine racemase C-terminal" evidence="7">
    <location>
        <begin position="251"/>
        <end position="378"/>
    </location>
</feature>
<dbReference type="GO" id="GO:0030632">
    <property type="term" value="P:D-alanine biosynthetic process"/>
    <property type="evidence" value="ECO:0007669"/>
    <property type="project" value="UniProtKB-UniRule"/>
</dbReference>
<dbReference type="GO" id="GO:0030170">
    <property type="term" value="F:pyridoxal phosphate binding"/>
    <property type="evidence" value="ECO:0007669"/>
    <property type="project" value="UniProtKB-UniRule"/>
</dbReference>
<dbReference type="Pfam" id="PF01168">
    <property type="entry name" value="Ala_racemase_N"/>
    <property type="match status" value="1"/>
</dbReference>
<dbReference type="UniPathway" id="UPA00042">
    <property type="reaction ID" value="UER00497"/>
</dbReference>
<comment type="caution">
    <text evidence="8">The sequence shown here is derived from an EMBL/GenBank/DDBJ whole genome shotgun (WGS) entry which is preliminary data.</text>
</comment>
<dbReference type="Proteomes" id="UP000481852">
    <property type="component" value="Unassembled WGS sequence"/>
</dbReference>
<dbReference type="CDD" id="cd00430">
    <property type="entry name" value="PLPDE_III_AR"/>
    <property type="match status" value="1"/>
</dbReference>
<keyword evidence="2 4" id="KW-0663">Pyridoxal phosphate</keyword>
<feature type="modified residue" description="N6-(pyridoxal phosphate)lysine" evidence="4 5">
    <location>
        <position position="42"/>
    </location>
</feature>
<keyword evidence="9" id="KW-1185">Reference proteome</keyword>
<accession>A0A6L5X341</accession>
<dbReference type="PANTHER" id="PTHR30511:SF0">
    <property type="entry name" value="ALANINE RACEMASE, CATABOLIC-RELATED"/>
    <property type="match status" value="1"/>
</dbReference>
<feature type="active site" description="Proton acceptor; specific for L-alanine" evidence="4">
    <location>
        <position position="272"/>
    </location>
</feature>
<dbReference type="InterPro" id="IPR009006">
    <property type="entry name" value="Ala_racemase/Decarboxylase_C"/>
</dbReference>
<comment type="function">
    <text evidence="4">Catalyzes the interconversion of L-alanine and D-alanine. May also act on other amino acids.</text>
</comment>
<proteinExistence type="inferred from homology"/>
<dbReference type="PRINTS" id="PR00992">
    <property type="entry name" value="ALARACEMASE"/>
</dbReference>
<comment type="similarity">
    <text evidence="4">Belongs to the alanine racemase family.</text>
</comment>
<feature type="binding site" evidence="4 6">
    <location>
        <position position="141"/>
    </location>
    <ligand>
        <name>substrate</name>
    </ligand>
</feature>
<dbReference type="SUPFAM" id="SSF51419">
    <property type="entry name" value="PLP-binding barrel"/>
    <property type="match status" value="1"/>
</dbReference>
<dbReference type="InterPro" id="IPR001608">
    <property type="entry name" value="Ala_racemase_N"/>
</dbReference>
<evidence type="ECO:0000256" key="5">
    <source>
        <dbReference type="PIRSR" id="PIRSR600821-50"/>
    </source>
</evidence>
<evidence type="ECO:0000256" key="4">
    <source>
        <dbReference type="HAMAP-Rule" id="MF_01201"/>
    </source>
</evidence>
<comment type="cofactor">
    <cofactor evidence="1 4 5">
        <name>pyridoxal 5'-phosphate</name>
        <dbReference type="ChEBI" id="CHEBI:597326"/>
    </cofactor>
</comment>
<reference evidence="8 9" key="1">
    <citation type="submission" date="2019-08" db="EMBL/GenBank/DDBJ databases">
        <title>In-depth cultivation of the pig gut microbiome towards novel bacterial diversity and tailored functional studies.</title>
        <authorList>
            <person name="Wylensek D."/>
            <person name="Hitch T.C.A."/>
            <person name="Clavel T."/>
        </authorList>
    </citation>
    <scope>NUCLEOTIDE SEQUENCE [LARGE SCALE GENOMIC DNA]</scope>
    <source>
        <strain evidence="8 9">Oil+RF-744-WCA-WT-11</strain>
    </source>
</reference>
<dbReference type="EMBL" id="VULZ01000006">
    <property type="protein sequence ID" value="MSS14751.1"/>
    <property type="molecule type" value="Genomic_DNA"/>
</dbReference>
<gene>
    <name evidence="8" type="primary">alr</name>
    <name evidence="8" type="ORF">FYJ35_06795</name>
</gene>
<evidence type="ECO:0000256" key="3">
    <source>
        <dbReference type="ARBA" id="ARBA00023235"/>
    </source>
</evidence>
<feature type="binding site" evidence="4 6">
    <location>
        <position position="320"/>
    </location>
    <ligand>
        <name>substrate</name>
    </ligand>
</feature>
<dbReference type="GO" id="GO:0005829">
    <property type="term" value="C:cytosol"/>
    <property type="evidence" value="ECO:0007669"/>
    <property type="project" value="TreeGrafter"/>
</dbReference>
<protein>
    <recommendedName>
        <fullName evidence="4">Alanine racemase</fullName>
        <ecNumber evidence="4">5.1.1.1</ecNumber>
    </recommendedName>
</protein>
<dbReference type="SMART" id="SM01005">
    <property type="entry name" value="Ala_racemase_C"/>
    <property type="match status" value="1"/>
</dbReference>